<protein>
    <recommendedName>
        <fullName evidence="4">Nitrogen fixation protein FixH</fullName>
    </recommendedName>
</protein>
<evidence type="ECO:0000313" key="2">
    <source>
        <dbReference type="EMBL" id="GGG43765.1"/>
    </source>
</evidence>
<sequence length="160" mass="17449">MNETRPPPSPRRSAWIPWVFVGGMLAVFAVNAVMVHLALATFPGVTVSRAYERGRGYNEVLAEAARQDALGWRAEIALAEGEALTLAASDRDGRPLEAQVRGVLLRPLEGTELPLDFALAGPGRWIAALHGARAGQWEARLTLSGPHGERLDLRQRLLLR</sequence>
<organism evidence="2 3">
    <name type="scientific">Caldovatus sediminis</name>
    <dbReference type="NCBI Taxonomy" id="2041189"/>
    <lineage>
        <taxon>Bacteria</taxon>
        <taxon>Pseudomonadati</taxon>
        <taxon>Pseudomonadota</taxon>
        <taxon>Alphaproteobacteria</taxon>
        <taxon>Acetobacterales</taxon>
        <taxon>Roseomonadaceae</taxon>
        <taxon>Caldovatus</taxon>
    </lineage>
</organism>
<dbReference type="Pfam" id="PF05751">
    <property type="entry name" value="FixH"/>
    <property type="match status" value="1"/>
</dbReference>
<gene>
    <name evidence="2" type="ORF">GCM10010964_33940</name>
</gene>
<accession>A0A8J2ZE33</accession>
<evidence type="ECO:0008006" key="4">
    <source>
        <dbReference type="Google" id="ProtNLM"/>
    </source>
</evidence>
<name>A0A8J2ZE33_9PROT</name>
<keyword evidence="3" id="KW-1185">Reference proteome</keyword>
<dbReference type="Proteomes" id="UP000597507">
    <property type="component" value="Unassembled WGS sequence"/>
</dbReference>
<reference evidence="2 3" key="1">
    <citation type="journal article" date="2014" name="Int. J. Syst. Evol. Microbiol.">
        <title>Complete genome sequence of Corynebacterium casei LMG S-19264T (=DSM 44701T), isolated from a smear-ripened cheese.</title>
        <authorList>
            <consortium name="US DOE Joint Genome Institute (JGI-PGF)"/>
            <person name="Walter F."/>
            <person name="Albersmeier A."/>
            <person name="Kalinowski J."/>
            <person name="Ruckert C."/>
        </authorList>
    </citation>
    <scope>NUCLEOTIDE SEQUENCE [LARGE SCALE GENOMIC DNA]</scope>
    <source>
        <strain evidence="2 3">CGMCC 1.16330</strain>
    </source>
</reference>
<keyword evidence="1" id="KW-0812">Transmembrane</keyword>
<dbReference type="AlphaFoldDB" id="A0A8J2ZE33"/>
<proteinExistence type="predicted"/>
<evidence type="ECO:0000256" key="1">
    <source>
        <dbReference type="SAM" id="Phobius"/>
    </source>
</evidence>
<comment type="caution">
    <text evidence="2">The sequence shown here is derived from an EMBL/GenBank/DDBJ whole genome shotgun (WGS) entry which is preliminary data.</text>
</comment>
<keyword evidence="1" id="KW-1133">Transmembrane helix</keyword>
<feature type="transmembrane region" description="Helical" evidence="1">
    <location>
        <begin position="15"/>
        <end position="39"/>
    </location>
</feature>
<dbReference type="InterPro" id="IPR008620">
    <property type="entry name" value="FixH"/>
</dbReference>
<keyword evidence="1" id="KW-0472">Membrane</keyword>
<dbReference type="EMBL" id="BMKS01000012">
    <property type="protein sequence ID" value="GGG43765.1"/>
    <property type="molecule type" value="Genomic_DNA"/>
</dbReference>
<dbReference type="RefSeq" id="WP_188902393.1">
    <property type="nucleotide sequence ID" value="NZ_BMKS01000012.1"/>
</dbReference>
<evidence type="ECO:0000313" key="3">
    <source>
        <dbReference type="Proteomes" id="UP000597507"/>
    </source>
</evidence>